<feature type="compositionally biased region" description="Basic and acidic residues" evidence="2">
    <location>
        <begin position="362"/>
        <end position="382"/>
    </location>
</feature>
<dbReference type="Proteomes" id="UP000799776">
    <property type="component" value="Unassembled WGS sequence"/>
</dbReference>
<accession>A0A9P4LWG3</accession>
<gene>
    <name evidence="3" type="ORF">K490DRAFT_59051</name>
</gene>
<sequence length="517" mass="57860">MASFHGTARPETENGNEDQRQRETVNMISLRCNSESFLGTKITDIVESGGRVDWNSCAVVVTELRRFLRMRNIIARPSIEQLEAQGGYILHMFSLHGDDATYEERVRQTLVERLRTRLTSELRSLRKDRWLVGKEGEWREGTAWWGSWKWNGVMERRINEDQETGTEQDGVGSRKKNMNEEKSVGEVEGESQDQGGSVDLDQPQTPLRRAIGVLSRLQQAFSQPRRSSMQRQDWSHLSNDQPGEGERATTNAITYPELPPRPEMEEADGCTSTHNVTSLFARQVNLNSDQSGGPGEPEPPGRPGSDLDAERCQFGGKATGIRRHPEMSTMDSPPKPSSPPSSGKGDDGATGRSKTSLAKDWYFPHKTLDRRTTGAAHDETERAPRTVRRIFEPRTPTRTSSPAPKRAVGGVGFPSIPLVDAFPQIQHATQRRRSCLVRLREHHERHEAAIANLTTRPRTDTITQRQGIRAELNQLQSEVDAETTEYATAASEELGLADSSASECMKEHQSAFEQLVV</sequence>
<feature type="region of interest" description="Disordered" evidence="2">
    <location>
        <begin position="159"/>
        <end position="204"/>
    </location>
</feature>
<evidence type="ECO:0000313" key="3">
    <source>
        <dbReference type="EMBL" id="KAF2085066.1"/>
    </source>
</evidence>
<organism evidence="3 4">
    <name type="scientific">Saccharata proteae CBS 121410</name>
    <dbReference type="NCBI Taxonomy" id="1314787"/>
    <lineage>
        <taxon>Eukaryota</taxon>
        <taxon>Fungi</taxon>
        <taxon>Dikarya</taxon>
        <taxon>Ascomycota</taxon>
        <taxon>Pezizomycotina</taxon>
        <taxon>Dothideomycetes</taxon>
        <taxon>Dothideomycetes incertae sedis</taxon>
        <taxon>Botryosphaeriales</taxon>
        <taxon>Saccharataceae</taxon>
        <taxon>Saccharata</taxon>
    </lineage>
</organism>
<feature type="region of interest" description="Disordered" evidence="2">
    <location>
        <begin position="1"/>
        <end position="22"/>
    </location>
</feature>
<feature type="compositionally biased region" description="Polar residues" evidence="2">
    <location>
        <begin position="219"/>
        <end position="241"/>
    </location>
</feature>
<feature type="compositionally biased region" description="Basic and acidic residues" evidence="2">
    <location>
        <begin position="8"/>
        <end position="22"/>
    </location>
</feature>
<evidence type="ECO:0000256" key="2">
    <source>
        <dbReference type="SAM" id="MobiDB-lite"/>
    </source>
</evidence>
<protein>
    <submittedName>
        <fullName evidence="3">Uncharacterized protein</fullName>
    </submittedName>
</protein>
<feature type="region of interest" description="Disordered" evidence="2">
    <location>
        <begin position="286"/>
        <end position="382"/>
    </location>
</feature>
<keyword evidence="4" id="KW-1185">Reference proteome</keyword>
<evidence type="ECO:0000256" key="1">
    <source>
        <dbReference type="SAM" id="Coils"/>
    </source>
</evidence>
<keyword evidence="1" id="KW-0175">Coiled coil</keyword>
<comment type="caution">
    <text evidence="3">The sequence shown here is derived from an EMBL/GenBank/DDBJ whole genome shotgun (WGS) entry which is preliminary data.</text>
</comment>
<evidence type="ECO:0000313" key="4">
    <source>
        <dbReference type="Proteomes" id="UP000799776"/>
    </source>
</evidence>
<dbReference type="EMBL" id="ML978734">
    <property type="protein sequence ID" value="KAF2085066.1"/>
    <property type="molecule type" value="Genomic_DNA"/>
</dbReference>
<proteinExistence type="predicted"/>
<name>A0A9P4LWG3_9PEZI</name>
<reference evidence="3" key="1">
    <citation type="journal article" date="2020" name="Stud. Mycol.">
        <title>101 Dothideomycetes genomes: a test case for predicting lifestyles and emergence of pathogens.</title>
        <authorList>
            <person name="Haridas S."/>
            <person name="Albert R."/>
            <person name="Binder M."/>
            <person name="Bloem J."/>
            <person name="Labutti K."/>
            <person name="Salamov A."/>
            <person name="Andreopoulos B."/>
            <person name="Baker S."/>
            <person name="Barry K."/>
            <person name="Bills G."/>
            <person name="Bluhm B."/>
            <person name="Cannon C."/>
            <person name="Castanera R."/>
            <person name="Culley D."/>
            <person name="Daum C."/>
            <person name="Ezra D."/>
            <person name="Gonzalez J."/>
            <person name="Henrissat B."/>
            <person name="Kuo A."/>
            <person name="Liang C."/>
            <person name="Lipzen A."/>
            <person name="Lutzoni F."/>
            <person name="Magnuson J."/>
            <person name="Mondo S."/>
            <person name="Nolan M."/>
            <person name="Ohm R."/>
            <person name="Pangilinan J."/>
            <person name="Park H.-J."/>
            <person name="Ramirez L."/>
            <person name="Alfaro M."/>
            <person name="Sun H."/>
            <person name="Tritt A."/>
            <person name="Yoshinaga Y."/>
            <person name="Zwiers L.-H."/>
            <person name="Turgeon B."/>
            <person name="Goodwin S."/>
            <person name="Spatafora J."/>
            <person name="Crous P."/>
            <person name="Grigoriev I."/>
        </authorList>
    </citation>
    <scope>NUCLEOTIDE SEQUENCE</scope>
    <source>
        <strain evidence="3">CBS 121410</strain>
    </source>
</reference>
<dbReference type="AlphaFoldDB" id="A0A9P4LWG3"/>
<feature type="region of interest" description="Disordered" evidence="2">
    <location>
        <begin position="219"/>
        <end position="272"/>
    </location>
</feature>
<feature type="coiled-coil region" evidence="1">
    <location>
        <begin position="436"/>
        <end position="492"/>
    </location>
</feature>